<keyword evidence="1" id="KW-0472">Membrane</keyword>
<keyword evidence="1" id="KW-0812">Transmembrane</keyword>
<dbReference type="EMBL" id="BLLH01000006">
    <property type="protein sequence ID" value="GFH40804.1"/>
    <property type="molecule type" value="Genomic_DNA"/>
</dbReference>
<sequence>MKKYLLIGGLTLFMPVILFVTILFTISKNNDSASADAQTQTGGYYVKHWSGADAYTHNLLCQRYGITADQLDGFLATTGISYDKNRINGAKLLEWQKASGLDVRAIVAIAQMESSYGTAGVATQKGANMFGYGAFDNDPNNASNFNDEKAVVGLTTQTIIANKNETFKDQDDKAKALANGSWNPSMGGVYFTATNGTGQKRADVMTALDKWIDDHGGTPDPPCGYGAIGGVVGGGAIGILDQVAGQRIGSGQCYALTSYYAEKMGFGALSGGIAAADIGKDYNWAAKGWQVITDPKAMKMKTGDIINFKRGGLINYGSFGVTVDGTYGHTGVVGGVNADGSIVLYDQNPKPVSKTTVSFPMSSVASIIHPPAGTK</sequence>
<dbReference type="Gene3D" id="1.10.530.10">
    <property type="match status" value="1"/>
</dbReference>
<keyword evidence="1" id="KW-1133">Transmembrane helix</keyword>
<keyword evidence="4" id="KW-1185">Reference proteome</keyword>
<evidence type="ECO:0000259" key="2">
    <source>
        <dbReference type="PROSITE" id="PS50911"/>
    </source>
</evidence>
<dbReference type="AlphaFoldDB" id="A0A6A0B913"/>
<dbReference type="Proteomes" id="UP000475928">
    <property type="component" value="Unassembled WGS sequence"/>
</dbReference>
<evidence type="ECO:0000313" key="4">
    <source>
        <dbReference type="Proteomes" id="UP000475928"/>
    </source>
</evidence>
<evidence type="ECO:0000256" key="1">
    <source>
        <dbReference type="SAM" id="Phobius"/>
    </source>
</evidence>
<dbReference type="InterPro" id="IPR007921">
    <property type="entry name" value="CHAP_dom"/>
</dbReference>
<proteinExistence type="predicted"/>
<name>A0A6A0B913_9LACT</name>
<dbReference type="Gene3D" id="3.90.1720.60">
    <property type="match status" value="1"/>
</dbReference>
<reference evidence="3 4" key="1">
    <citation type="submission" date="2020-02" db="EMBL/GenBank/DDBJ databases">
        <title>Draft genome sequence of Lactococcus sp. Hs20B0-1.</title>
        <authorList>
            <person name="Noda S."/>
            <person name="Yuki M."/>
            <person name="Ohkuma M."/>
        </authorList>
    </citation>
    <scope>NUCLEOTIDE SEQUENCE [LARGE SCALE GENOMIC DNA]</scope>
    <source>
        <strain evidence="3 4">Hs20B0-1</strain>
    </source>
</reference>
<comment type="caution">
    <text evidence="3">The sequence shown here is derived from an EMBL/GenBank/DDBJ whole genome shotgun (WGS) entry which is preliminary data.</text>
</comment>
<dbReference type="PROSITE" id="PS50911">
    <property type="entry name" value="CHAP"/>
    <property type="match status" value="1"/>
</dbReference>
<protein>
    <recommendedName>
        <fullName evidence="2">Peptidase C51 domain-containing protein</fullName>
    </recommendedName>
</protein>
<gene>
    <name evidence="3" type="ORF">Hs20B_12020</name>
</gene>
<organism evidence="3 4">
    <name type="scientific">Pseudolactococcus insecticola</name>
    <dbReference type="NCBI Taxonomy" id="2709158"/>
    <lineage>
        <taxon>Bacteria</taxon>
        <taxon>Bacillati</taxon>
        <taxon>Bacillota</taxon>
        <taxon>Bacilli</taxon>
        <taxon>Lactobacillales</taxon>
        <taxon>Streptococcaceae</taxon>
        <taxon>Pseudolactococcus</taxon>
    </lineage>
</organism>
<dbReference type="Pfam" id="PF05257">
    <property type="entry name" value="CHAP"/>
    <property type="match status" value="1"/>
</dbReference>
<accession>A0A6A0B913</accession>
<dbReference type="RefSeq" id="WP_172356672.1">
    <property type="nucleotide sequence ID" value="NZ_BLLH01000006.1"/>
</dbReference>
<feature type="transmembrane region" description="Helical" evidence="1">
    <location>
        <begin position="5"/>
        <end position="26"/>
    </location>
</feature>
<evidence type="ECO:0000313" key="3">
    <source>
        <dbReference type="EMBL" id="GFH40804.1"/>
    </source>
</evidence>
<feature type="domain" description="Peptidase C51" evidence="2">
    <location>
        <begin position="228"/>
        <end position="369"/>
    </location>
</feature>